<dbReference type="GO" id="GO:0016646">
    <property type="term" value="F:oxidoreductase activity, acting on the CH-NH group of donors, NAD or NADP as acceptor"/>
    <property type="evidence" value="ECO:0007669"/>
    <property type="project" value="TreeGrafter"/>
</dbReference>
<dbReference type="SUPFAM" id="SSF51735">
    <property type="entry name" value="NAD(P)-binding Rossmann-fold domains"/>
    <property type="match status" value="1"/>
</dbReference>
<comment type="caution">
    <text evidence="2">The sequence shown here is derived from an EMBL/GenBank/DDBJ whole genome shotgun (WGS) entry which is preliminary data.</text>
</comment>
<evidence type="ECO:0000313" key="2">
    <source>
        <dbReference type="EMBL" id="TDQ71271.1"/>
    </source>
</evidence>
<keyword evidence="3" id="KW-1185">Reference proteome</keyword>
<dbReference type="InterPro" id="IPR036291">
    <property type="entry name" value="NAD(P)-bd_dom_sf"/>
</dbReference>
<dbReference type="AlphaFoldDB" id="A0A484F884"/>
<sequence>MKIAIIGASGKEGKCLTEETVLRGHDVTAIVRDAQKVKMSDVKILEKDLFDLTYNDLKNFNVVIDAFGAWTPETLPLHQKSLNHLAGLLKNHEEIRLLVVGGAGSLYVDSDHKIRLMDTPEFPDAFVPLATAMGIAFDDLKKTEGVNWTYLSPAADFAADGERTGKYKLGGDEFIVNSAGNSQISYADYAIAMIDEAENGKFLKQRFSVVSE</sequence>
<dbReference type="Gene3D" id="3.40.50.720">
    <property type="entry name" value="NAD(P)-binding Rossmann-like Domain"/>
    <property type="match status" value="1"/>
</dbReference>
<name>A0A484F884_9EURY</name>
<dbReference type="Pfam" id="PF13460">
    <property type="entry name" value="NAD_binding_10"/>
    <property type="match status" value="1"/>
</dbReference>
<dbReference type="InterPro" id="IPR016040">
    <property type="entry name" value="NAD(P)-bd_dom"/>
</dbReference>
<accession>A0A484F884</accession>
<gene>
    <name evidence="2" type="ORF">C7391_0378</name>
</gene>
<evidence type="ECO:0000259" key="1">
    <source>
        <dbReference type="Pfam" id="PF13460"/>
    </source>
</evidence>
<feature type="domain" description="NAD(P)-binding" evidence="1">
    <location>
        <begin position="7"/>
        <end position="195"/>
    </location>
</feature>
<protein>
    <recommendedName>
        <fullName evidence="1">NAD(P)-binding domain-containing protein</fullName>
    </recommendedName>
</protein>
<dbReference type="Proteomes" id="UP000294855">
    <property type="component" value="Unassembled WGS sequence"/>
</dbReference>
<dbReference type="InterPro" id="IPR051606">
    <property type="entry name" value="Polyketide_Oxido-like"/>
</dbReference>
<dbReference type="RefSeq" id="WP_133516839.1">
    <property type="nucleotide sequence ID" value="NZ_JAHDUW010000001.1"/>
</dbReference>
<proteinExistence type="predicted"/>
<evidence type="ECO:0000313" key="3">
    <source>
        <dbReference type="Proteomes" id="UP000294855"/>
    </source>
</evidence>
<dbReference type="EMBL" id="SNYS01000005">
    <property type="protein sequence ID" value="TDQ71271.1"/>
    <property type="molecule type" value="Genomic_DNA"/>
</dbReference>
<dbReference type="OrthoDB" id="358920at2157"/>
<dbReference type="CDD" id="cd05244">
    <property type="entry name" value="BVR-B_like_SDR_a"/>
    <property type="match status" value="1"/>
</dbReference>
<organism evidence="2 3">
    <name type="scientific">Methanimicrococcus blatticola</name>
    <dbReference type="NCBI Taxonomy" id="91560"/>
    <lineage>
        <taxon>Archaea</taxon>
        <taxon>Methanobacteriati</taxon>
        <taxon>Methanobacteriota</taxon>
        <taxon>Stenosarchaea group</taxon>
        <taxon>Methanomicrobia</taxon>
        <taxon>Methanosarcinales</taxon>
        <taxon>Methanosarcinaceae</taxon>
        <taxon>Methanimicrococcus</taxon>
    </lineage>
</organism>
<dbReference type="PANTHER" id="PTHR43355">
    <property type="entry name" value="FLAVIN REDUCTASE (NADPH)"/>
    <property type="match status" value="1"/>
</dbReference>
<dbReference type="PANTHER" id="PTHR43355:SF2">
    <property type="entry name" value="FLAVIN REDUCTASE (NADPH)"/>
    <property type="match status" value="1"/>
</dbReference>
<reference evidence="2 3" key="1">
    <citation type="submission" date="2019-03" db="EMBL/GenBank/DDBJ databases">
        <title>Genomic Encyclopedia of Type Strains, Phase IV (KMG-IV): sequencing the most valuable type-strain genomes for metagenomic binning, comparative biology and taxonomic classification.</title>
        <authorList>
            <person name="Goeker M."/>
        </authorList>
    </citation>
    <scope>NUCLEOTIDE SEQUENCE [LARGE SCALE GENOMIC DNA]</scope>
    <source>
        <strain evidence="2 3">DSM 13328</strain>
    </source>
</reference>